<dbReference type="PROSITE" id="PS00211">
    <property type="entry name" value="ABC_TRANSPORTER_1"/>
    <property type="match status" value="1"/>
</dbReference>
<evidence type="ECO:0000256" key="1">
    <source>
        <dbReference type="ARBA" id="ARBA00004533"/>
    </source>
</evidence>
<dbReference type="AlphaFoldDB" id="A0A2S7J263"/>
<name>A0A2S7J263_9HYPH</name>
<dbReference type="GO" id="GO:0016887">
    <property type="term" value="F:ATP hydrolysis activity"/>
    <property type="evidence" value="ECO:0007669"/>
    <property type="project" value="InterPro"/>
</dbReference>
<dbReference type="Proteomes" id="UP000238493">
    <property type="component" value="Unassembled WGS sequence"/>
</dbReference>
<dbReference type="PROSITE" id="PS50893">
    <property type="entry name" value="ABC_TRANSPORTER_2"/>
    <property type="match status" value="1"/>
</dbReference>
<evidence type="ECO:0000313" key="7">
    <source>
        <dbReference type="EMBL" id="PQA74344.1"/>
    </source>
</evidence>
<gene>
    <name evidence="7" type="ORF">C3731_06015</name>
</gene>
<evidence type="ECO:0000256" key="4">
    <source>
        <dbReference type="ARBA" id="ARBA00022741"/>
    </source>
</evidence>
<reference evidence="7 8" key="1">
    <citation type="submission" date="2018-02" db="EMBL/GenBank/DDBJ databases">
        <title>Draft genome sequence of Ochrobactrum oryzae found in Brazil.</title>
        <authorList>
            <person name="Cerdeira L."/>
            <person name="Andrade F."/>
            <person name="Zacariotto T."/>
            <person name="Barbosa B."/>
            <person name="Santos S."/>
            <person name="Cassetari V."/>
            <person name="Lincopan N."/>
        </authorList>
    </citation>
    <scope>NUCLEOTIDE SEQUENCE [LARGE SCALE GENOMIC DNA]</scope>
    <source>
        <strain evidence="7 8">OA447</strain>
    </source>
</reference>
<dbReference type="SUPFAM" id="SSF52540">
    <property type="entry name" value="P-loop containing nucleoside triphosphate hydrolases"/>
    <property type="match status" value="1"/>
</dbReference>
<dbReference type="RefSeq" id="WP_104754799.1">
    <property type="nucleotide sequence ID" value="NZ_JAGSIC010000008.1"/>
</dbReference>
<dbReference type="PANTHER" id="PTHR42788">
    <property type="entry name" value="TAURINE IMPORT ATP-BINDING PROTEIN-RELATED"/>
    <property type="match status" value="1"/>
</dbReference>
<dbReference type="SMART" id="SM00382">
    <property type="entry name" value="AAA"/>
    <property type="match status" value="1"/>
</dbReference>
<evidence type="ECO:0000256" key="2">
    <source>
        <dbReference type="ARBA" id="ARBA00005417"/>
    </source>
</evidence>
<evidence type="ECO:0000256" key="5">
    <source>
        <dbReference type="ARBA" id="ARBA00022840"/>
    </source>
</evidence>
<comment type="similarity">
    <text evidence="2">Belongs to the ABC transporter superfamily.</text>
</comment>
<dbReference type="InterPro" id="IPR027417">
    <property type="entry name" value="P-loop_NTPase"/>
</dbReference>
<evidence type="ECO:0000313" key="8">
    <source>
        <dbReference type="Proteomes" id="UP000238493"/>
    </source>
</evidence>
<dbReference type="OrthoDB" id="9807242at2"/>
<dbReference type="InterPro" id="IPR003439">
    <property type="entry name" value="ABC_transporter-like_ATP-bd"/>
</dbReference>
<proteinExistence type="inferred from homology"/>
<dbReference type="Pfam" id="PF00005">
    <property type="entry name" value="ABC_tran"/>
    <property type="match status" value="1"/>
</dbReference>
<dbReference type="InterPro" id="IPR050166">
    <property type="entry name" value="ABC_transporter_ATP-bind"/>
</dbReference>
<keyword evidence="3" id="KW-0813">Transport</keyword>
<dbReference type="GO" id="GO:0005886">
    <property type="term" value="C:plasma membrane"/>
    <property type="evidence" value="ECO:0007669"/>
    <property type="project" value="UniProtKB-SubCell"/>
</dbReference>
<keyword evidence="5 7" id="KW-0067">ATP-binding</keyword>
<comment type="caution">
    <text evidence="7">The sequence shown here is derived from an EMBL/GenBank/DDBJ whole genome shotgun (WGS) entry which is preliminary data.</text>
</comment>
<feature type="domain" description="ABC transporter" evidence="6">
    <location>
        <begin position="14"/>
        <end position="245"/>
    </location>
</feature>
<dbReference type="CDD" id="cd03293">
    <property type="entry name" value="ABC_NrtD_SsuB_transporters"/>
    <property type="match status" value="1"/>
</dbReference>
<keyword evidence="8" id="KW-1185">Reference proteome</keyword>
<dbReference type="GO" id="GO:0005524">
    <property type="term" value="F:ATP binding"/>
    <property type="evidence" value="ECO:0007669"/>
    <property type="project" value="UniProtKB-KW"/>
</dbReference>
<accession>A0A2S7J263</accession>
<comment type="subcellular location">
    <subcellularLocation>
        <location evidence="1">Cell inner membrane</location>
    </subcellularLocation>
</comment>
<dbReference type="PANTHER" id="PTHR42788:SF19">
    <property type="entry name" value="ALIPHATIC SULFONATES IMPORT ATP-BINDING PROTEIN SSUB 2"/>
    <property type="match status" value="1"/>
</dbReference>
<sequence>MSVAPNSQNQSPLIDINGVYKQYGTGVMAVNDMSLKIEQGQFVSFLGPSGCGKSTALRMIAGLESVSAGEIRVNGHAPGKGSSGAQDIGFVFQEPTLMPWASVYDNVYLPLRLSGISRKEAKPRIEEVLTQVGLSRFANAFPRELSGGMKMRVSIARALVTRPRLLLMDEPFAALDEMTRFKLNNDVLRLWQEHGLTVIFVTHSVYESVYLSNRVIVMAARPGRVVADIPIIGSYPRAENYRTTDAYAKYCAKVSDALTATLSSEDIDH</sequence>
<dbReference type="InterPro" id="IPR003593">
    <property type="entry name" value="AAA+_ATPase"/>
</dbReference>
<dbReference type="EMBL" id="PTRC01000011">
    <property type="protein sequence ID" value="PQA74344.1"/>
    <property type="molecule type" value="Genomic_DNA"/>
</dbReference>
<dbReference type="InterPro" id="IPR017871">
    <property type="entry name" value="ABC_transporter-like_CS"/>
</dbReference>
<protein>
    <submittedName>
        <fullName evidence="7">Nitrate/sulfonate/bicarbonate ABC transporter ATP-binding protein</fullName>
    </submittedName>
</protein>
<evidence type="ECO:0000256" key="3">
    <source>
        <dbReference type="ARBA" id="ARBA00022448"/>
    </source>
</evidence>
<keyword evidence="4" id="KW-0547">Nucleotide-binding</keyword>
<evidence type="ECO:0000259" key="6">
    <source>
        <dbReference type="PROSITE" id="PS50893"/>
    </source>
</evidence>
<dbReference type="Gene3D" id="3.40.50.300">
    <property type="entry name" value="P-loop containing nucleotide triphosphate hydrolases"/>
    <property type="match status" value="1"/>
</dbReference>
<organism evidence="7 8">
    <name type="scientific">Brucella oryzae</name>
    <dbReference type="NCBI Taxonomy" id="335286"/>
    <lineage>
        <taxon>Bacteria</taxon>
        <taxon>Pseudomonadati</taxon>
        <taxon>Pseudomonadota</taxon>
        <taxon>Alphaproteobacteria</taxon>
        <taxon>Hyphomicrobiales</taxon>
        <taxon>Brucellaceae</taxon>
        <taxon>Brucella/Ochrobactrum group</taxon>
        <taxon>Brucella</taxon>
    </lineage>
</organism>